<feature type="transmembrane region" description="Helical" evidence="2">
    <location>
        <begin position="280"/>
        <end position="305"/>
    </location>
</feature>
<organism evidence="4 5">
    <name type="scientific">Bursaphelenchus okinawaensis</name>
    <dbReference type="NCBI Taxonomy" id="465554"/>
    <lineage>
        <taxon>Eukaryota</taxon>
        <taxon>Metazoa</taxon>
        <taxon>Ecdysozoa</taxon>
        <taxon>Nematoda</taxon>
        <taxon>Chromadorea</taxon>
        <taxon>Rhabditida</taxon>
        <taxon>Tylenchina</taxon>
        <taxon>Tylenchomorpha</taxon>
        <taxon>Aphelenchoidea</taxon>
        <taxon>Aphelenchoididae</taxon>
        <taxon>Bursaphelenchus</taxon>
    </lineage>
</organism>
<dbReference type="Proteomes" id="UP000614601">
    <property type="component" value="Unassembled WGS sequence"/>
</dbReference>
<dbReference type="EMBL" id="CAJFDH010000005">
    <property type="protein sequence ID" value="CAD5222885.1"/>
    <property type="molecule type" value="Genomic_DNA"/>
</dbReference>
<accession>A0A811L458</accession>
<reference evidence="4" key="1">
    <citation type="submission" date="2020-09" db="EMBL/GenBank/DDBJ databases">
        <authorList>
            <person name="Kikuchi T."/>
        </authorList>
    </citation>
    <scope>NUCLEOTIDE SEQUENCE</scope>
    <source>
        <strain evidence="4">SH1</strain>
    </source>
</reference>
<evidence type="ECO:0000256" key="2">
    <source>
        <dbReference type="SAM" id="Phobius"/>
    </source>
</evidence>
<dbReference type="GO" id="GO:0005789">
    <property type="term" value="C:endoplasmic reticulum membrane"/>
    <property type="evidence" value="ECO:0007669"/>
    <property type="project" value="TreeGrafter"/>
</dbReference>
<evidence type="ECO:0000313" key="5">
    <source>
        <dbReference type="Proteomes" id="UP000614601"/>
    </source>
</evidence>
<comment type="caution">
    <text evidence="4">The sequence shown here is derived from an EMBL/GenBank/DDBJ whole genome shotgun (WGS) entry which is preliminary data.</text>
</comment>
<feature type="transmembrane region" description="Helical" evidence="2">
    <location>
        <begin position="325"/>
        <end position="346"/>
    </location>
</feature>
<keyword evidence="2" id="KW-1133">Transmembrane helix</keyword>
<keyword evidence="2" id="KW-0472">Membrane</keyword>
<dbReference type="Pfam" id="PF10277">
    <property type="entry name" value="Frag1"/>
    <property type="match status" value="1"/>
</dbReference>
<dbReference type="Proteomes" id="UP000783686">
    <property type="component" value="Unassembled WGS sequence"/>
</dbReference>
<gene>
    <name evidence="4" type="ORF">BOKJ2_LOCUS9867</name>
</gene>
<dbReference type="GO" id="GO:0006506">
    <property type="term" value="P:GPI anchor biosynthetic process"/>
    <property type="evidence" value="ECO:0007669"/>
    <property type="project" value="TreeGrafter"/>
</dbReference>
<dbReference type="PANTHER" id="PTHR12892">
    <property type="entry name" value="FGF RECEPTOR ACTIVATING PROTEIN 1"/>
    <property type="match status" value="1"/>
</dbReference>
<dbReference type="PANTHER" id="PTHR12892:SF12">
    <property type="entry name" value="RHOMBOID DOMAIN-CONTAINING PROTEIN"/>
    <property type="match status" value="1"/>
</dbReference>
<dbReference type="EMBL" id="CAJFCW020000005">
    <property type="protein sequence ID" value="CAG9116958.1"/>
    <property type="molecule type" value="Genomic_DNA"/>
</dbReference>
<protein>
    <recommendedName>
        <fullName evidence="3">CWH43-like N-terminal domain-containing protein</fullName>
    </recommendedName>
</protein>
<evidence type="ECO:0000313" key="4">
    <source>
        <dbReference type="EMBL" id="CAD5222885.1"/>
    </source>
</evidence>
<feature type="region of interest" description="Disordered" evidence="1">
    <location>
        <begin position="65"/>
        <end position="134"/>
    </location>
</feature>
<feature type="transmembrane region" description="Helical" evidence="2">
    <location>
        <begin position="352"/>
        <end position="370"/>
    </location>
</feature>
<evidence type="ECO:0000259" key="3">
    <source>
        <dbReference type="Pfam" id="PF10277"/>
    </source>
</evidence>
<sequence>MAGIKSATDQTNSGCVRDSDCGEFDDNCGYMDTSRPSTPSTRPISSNSSKIEHVYEEIEEDKPTSSCCLVTESDRNGTYKSSGSINSKSRTDEGTPTTSRLENAEASYLGTSPKLLSSSDSDLPSQSNDRSISPASTRSSALLLSSTKPIELFKVTYKKLVLLSLGPVLLSLFLVFAIGFGYDYKKLLNYKWTCGNVLLPSLSRIINLPIERVLWHFGVVLHAGLRPVYLIQAYLVNRRVHSAFSYKGIIRFLALAGLVTGFLELLFTVALTIIGERENGNVHLILFVGFIINCLINFITSAFCFRCSKEFYENKTYHSHFKTRIVLILLMLLFVPMILVFFVLYWQYCVTIAYEFFAIFEYMTVLIVYSNHIMILRGLRNYEFKIVKP</sequence>
<feature type="compositionally biased region" description="Low complexity" evidence="1">
    <location>
        <begin position="112"/>
        <end position="134"/>
    </location>
</feature>
<dbReference type="OrthoDB" id="5852423at2759"/>
<proteinExistence type="predicted"/>
<name>A0A811L458_9BILA</name>
<keyword evidence="2" id="KW-0812">Transmembrane</keyword>
<dbReference type="InterPro" id="IPR019402">
    <property type="entry name" value="CWH43_N"/>
</dbReference>
<dbReference type="AlphaFoldDB" id="A0A811L458"/>
<feature type="domain" description="CWH43-like N-terminal" evidence="3">
    <location>
        <begin position="160"/>
        <end position="372"/>
    </location>
</feature>
<feature type="transmembrane region" description="Helical" evidence="2">
    <location>
        <begin position="160"/>
        <end position="182"/>
    </location>
</feature>
<feature type="compositionally biased region" description="Polar residues" evidence="1">
    <location>
        <begin position="78"/>
        <end position="101"/>
    </location>
</feature>
<dbReference type="GO" id="GO:0000139">
    <property type="term" value="C:Golgi membrane"/>
    <property type="evidence" value="ECO:0007669"/>
    <property type="project" value="InterPro"/>
</dbReference>
<dbReference type="InterPro" id="IPR039545">
    <property type="entry name" value="PGAP2"/>
</dbReference>
<keyword evidence="5" id="KW-1185">Reference proteome</keyword>
<feature type="transmembrane region" description="Helical" evidence="2">
    <location>
        <begin position="213"/>
        <end position="236"/>
    </location>
</feature>
<feature type="transmembrane region" description="Helical" evidence="2">
    <location>
        <begin position="248"/>
        <end position="274"/>
    </location>
</feature>
<evidence type="ECO:0000256" key="1">
    <source>
        <dbReference type="SAM" id="MobiDB-lite"/>
    </source>
</evidence>